<name>A0AAV7WKE3_PLEWA</name>
<gene>
    <name evidence="2" type="ORF">NDU88_002140</name>
</gene>
<reference evidence="2" key="1">
    <citation type="journal article" date="2022" name="bioRxiv">
        <title>Sequencing and chromosome-scale assembly of the giantPleurodeles waltlgenome.</title>
        <authorList>
            <person name="Brown T."/>
            <person name="Elewa A."/>
            <person name="Iarovenko S."/>
            <person name="Subramanian E."/>
            <person name="Araus A.J."/>
            <person name="Petzold A."/>
            <person name="Susuki M."/>
            <person name="Suzuki K.-i.T."/>
            <person name="Hayashi T."/>
            <person name="Toyoda A."/>
            <person name="Oliveira C."/>
            <person name="Osipova E."/>
            <person name="Leigh N.D."/>
            <person name="Simon A."/>
            <person name="Yun M.H."/>
        </authorList>
    </citation>
    <scope>NUCLEOTIDE SEQUENCE</scope>
    <source>
        <strain evidence="2">20211129_DDA</strain>
        <tissue evidence="2">Liver</tissue>
    </source>
</reference>
<dbReference type="Proteomes" id="UP001066276">
    <property type="component" value="Chromosome 1_1"/>
</dbReference>
<sequence length="109" mass="11708">MKWHHFPEEFSEPGRGRGLAAGQDGCHSVRLCRAADLSSIITPDGRCRWRRTGARAPEDRGAGCGGSLLLVLAPELPARQKGPGRAVRKGARVLQWFAHSQAETLPAAG</sequence>
<keyword evidence="3" id="KW-1185">Reference proteome</keyword>
<dbReference type="AlphaFoldDB" id="A0AAV7WKE3"/>
<comment type="caution">
    <text evidence="2">The sequence shown here is derived from an EMBL/GenBank/DDBJ whole genome shotgun (WGS) entry which is preliminary data.</text>
</comment>
<accession>A0AAV7WKE3</accession>
<feature type="compositionally biased region" description="Basic and acidic residues" evidence="1">
    <location>
        <begin position="1"/>
        <end position="15"/>
    </location>
</feature>
<evidence type="ECO:0000313" key="2">
    <source>
        <dbReference type="EMBL" id="KAJ1214522.1"/>
    </source>
</evidence>
<dbReference type="EMBL" id="JANPWB010000001">
    <property type="protein sequence ID" value="KAJ1214522.1"/>
    <property type="molecule type" value="Genomic_DNA"/>
</dbReference>
<proteinExistence type="predicted"/>
<evidence type="ECO:0000313" key="3">
    <source>
        <dbReference type="Proteomes" id="UP001066276"/>
    </source>
</evidence>
<evidence type="ECO:0000256" key="1">
    <source>
        <dbReference type="SAM" id="MobiDB-lite"/>
    </source>
</evidence>
<organism evidence="2 3">
    <name type="scientific">Pleurodeles waltl</name>
    <name type="common">Iberian ribbed newt</name>
    <dbReference type="NCBI Taxonomy" id="8319"/>
    <lineage>
        <taxon>Eukaryota</taxon>
        <taxon>Metazoa</taxon>
        <taxon>Chordata</taxon>
        <taxon>Craniata</taxon>
        <taxon>Vertebrata</taxon>
        <taxon>Euteleostomi</taxon>
        <taxon>Amphibia</taxon>
        <taxon>Batrachia</taxon>
        <taxon>Caudata</taxon>
        <taxon>Salamandroidea</taxon>
        <taxon>Salamandridae</taxon>
        <taxon>Pleurodelinae</taxon>
        <taxon>Pleurodeles</taxon>
    </lineage>
</organism>
<protein>
    <submittedName>
        <fullName evidence="2">Uncharacterized protein</fullName>
    </submittedName>
</protein>
<feature type="region of interest" description="Disordered" evidence="1">
    <location>
        <begin position="1"/>
        <end position="23"/>
    </location>
</feature>